<evidence type="ECO:0000313" key="1">
    <source>
        <dbReference type="EMBL" id="MBB5131701.1"/>
    </source>
</evidence>
<proteinExistence type="predicted"/>
<dbReference type="AlphaFoldDB" id="A0A840P1D1"/>
<organism evidence="1 2">
    <name type="scientific">Thermocatellispora tengchongensis</name>
    <dbReference type="NCBI Taxonomy" id="1073253"/>
    <lineage>
        <taxon>Bacteria</taxon>
        <taxon>Bacillati</taxon>
        <taxon>Actinomycetota</taxon>
        <taxon>Actinomycetes</taxon>
        <taxon>Streptosporangiales</taxon>
        <taxon>Streptosporangiaceae</taxon>
        <taxon>Thermocatellispora</taxon>
    </lineage>
</organism>
<gene>
    <name evidence="1" type="ORF">HNP84_001414</name>
</gene>
<reference evidence="1 2" key="1">
    <citation type="submission" date="2020-08" db="EMBL/GenBank/DDBJ databases">
        <title>Genomic Encyclopedia of Type Strains, Phase IV (KMG-IV): sequencing the most valuable type-strain genomes for metagenomic binning, comparative biology and taxonomic classification.</title>
        <authorList>
            <person name="Goeker M."/>
        </authorList>
    </citation>
    <scope>NUCLEOTIDE SEQUENCE [LARGE SCALE GENOMIC DNA]</scope>
    <source>
        <strain evidence="1 2">DSM 45615</strain>
    </source>
</reference>
<keyword evidence="2" id="KW-1185">Reference proteome</keyword>
<accession>A0A840P1D1</accession>
<dbReference type="Proteomes" id="UP000578449">
    <property type="component" value="Unassembled WGS sequence"/>
</dbReference>
<comment type="caution">
    <text evidence="1">The sequence shown here is derived from an EMBL/GenBank/DDBJ whole genome shotgun (WGS) entry which is preliminary data.</text>
</comment>
<dbReference type="EMBL" id="JACHGN010000003">
    <property type="protein sequence ID" value="MBB5131701.1"/>
    <property type="molecule type" value="Genomic_DNA"/>
</dbReference>
<name>A0A840P1D1_9ACTN</name>
<sequence>MSQDRDAHGTLSGNHAATLWLFTRNVTKSRPRTGRIVVSVHTMESNRKESAIASCPRGDRRTLMEAWWQ</sequence>
<protein>
    <submittedName>
        <fullName evidence="1">Uncharacterized protein</fullName>
    </submittedName>
</protein>
<evidence type="ECO:0000313" key="2">
    <source>
        <dbReference type="Proteomes" id="UP000578449"/>
    </source>
</evidence>